<dbReference type="GO" id="GO:0004342">
    <property type="term" value="F:glucosamine-6-phosphate deaminase activity"/>
    <property type="evidence" value="ECO:0007669"/>
    <property type="project" value="UniProtKB-UniRule"/>
</dbReference>
<keyword evidence="4" id="KW-0119">Carbohydrate metabolism</keyword>
<name>A0A0L0P6U6_CANAR</name>
<dbReference type="GO" id="GO:0006043">
    <property type="term" value="P:glucosamine catabolic process"/>
    <property type="evidence" value="ECO:0007669"/>
    <property type="project" value="TreeGrafter"/>
</dbReference>
<gene>
    <name evidence="6" type="ORF">QG37_00762</name>
</gene>
<dbReference type="VEuPathDB" id="FungiDB:QG37_00762"/>
<evidence type="ECO:0000256" key="4">
    <source>
        <dbReference type="RuleBase" id="RU361197"/>
    </source>
</evidence>
<dbReference type="GO" id="GO:0016853">
    <property type="term" value="F:isomerase activity"/>
    <property type="evidence" value="ECO:0007669"/>
    <property type="project" value="UniProtKB-KW"/>
</dbReference>
<keyword evidence="6" id="KW-0413">Isomerase</keyword>
<dbReference type="VEuPathDB" id="FungiDB:CJJ09_000271"/>
<sequence>MRQAIFSSTEDASTYLANYVIDKINDFNPTPSKPFVLGLPTGSSPEGVYARLVQAYKNGKVSFKNVVTFNMDEYLGLEPTHPQLYHYFMYDKLFNHVDIPRENINILNGLAADVEKECADYEAKIKKYGSINLFLGGLGPEGHLAFNEAGSSRDSRTRKVSLVESTKKANSRFFENDPSKVPSYALSVGISTVLDNSDEIAIIVMGANKKFALDKTLHGKPNDPQFPSTYLRDHSNVLIVCDHAAAGLGSKL</sequence>
<dbReference type="GO" id="GO:0019262">
    <property type="term" value="P:N-acetylneuraminate catabolic process"/>
    <property type="evidence" value="ECO:0007669"/>
    <property type="project" value="TreeGrafter"/>
</dbReference>
<dbReference type="InterPro" id="IPR037171">
    <property type="entry name" value="NagB/RpiA_transferase-like"/>
</dbReference>
<dbReference type="GO" id="GO:0042802">
    <property type="term" value="F:identical protein binding"/>
    <property type="evidence" value="ECO:0007669"/>
    <property type="project" value="TreeGrafter"/>
</dbReference>
<dbReference type="AlphaFoldDB" id="A0A0L0P6U6"/>
<dbReference type="Proteomes" id="UP000037122">
    <property type="component" value="Unassembled WGS sequence"/>
</dbReference>
<dbReference type="InterPro" id="IPR006148">
    <property type="entry name" value="Glc/Gal-6P_isomerase"/>
</dbReference>
<dbReference type="InterPro" id="IPR018321">
    <property type="entry name" value="Glucosamine6P_isomerase_CS"/>
</dbReference>
<dbReference type="VEuPathDB" id="FungiDB:CJJ07_002647"/>
<dbReference type="NCBIfam" id="TIGR00502">
    <property type="entry name" value="nagB"/>
    <property type="match status" value="1"/>
</dbReference>
<dbReference type="EC" id="3.5.99.6" evidence="4"/>
<dbReference type="VEuPathDB" id="FungiDB:B9J08_003837"/>
<organism evidence="6 7">
    <name type="scientific">Candidozyma auris</name>
    <name type="common">Yeast</name>
    <name type="synonym">Candida auris</name>
    <dbReference type="NCBI Taxonomy" id="498019"/>
    <lineage>
        <taxon>Eukaryota</taxon>
        <taxon>Fungi</taxon>
        <taxon>Dikarya</taxon>
        <taxon>Ascomycota</taxon>
        <taxon>Saccharomycotina</taxon>
        <taxon>Pichiomycetes</taxon>
        <taxon>Metschnikowiaceae</taxon>
        <taxon>Candidozyma</taxon>
    </lineage>
</organism>
<dbReference type="SUPFAM" id="SSF100950">
    <property type="entry name" value="NagB/RpiA/CoA transferase-like"/>
    <property type="match status" value="1"/>
</dbReference>
<dbReference type="GO" id="GO:0006046">
    <property type="term" value="P:N-acetylglucosamine catabolic process"/>
    <property type="evidence" value="ECO:0007669"/>
    <property type="project" value="TreeGrafter"/>
</dbReference>
<evidence type="ECO:0000256" key="1">
    <source>
        <dbReference type="ARBA" id="ARBA00000644"/>
    </source>
</evidence>
<dbReference type="PANTHER" id="PTHR11280">
    <property type="entry name" value="GLUCOSAMINE-6-PHOSPHATE ISOMERASE"/>
    <property type="match status" value="1"/>
</dbReference>
<evidence type="ECO:0000259" key="5">
    <source>
        <dbReference type="Pfam" id="PF01182"/>
    </source>
</evidence>
<dbReference type="CDD" id="cd01399">
    <property type="entry name" value="GlcN6P_deaminase"/>
    <property type="match status" value="1"/>
</dbReference>
<dbReference type="InterPro" id="IPR004547">
    <property type="entry name" value="Glucosamine6P_isomerase"/>
</dbReference>
<comment type="caution">
    <text evidence="6">The sequence shown here is derived from an EMBL/GenBank/DDBJ whole genome shotgun (WGS) entry which is preliminary data.</text>
</comment>
<proteinExistence type="inferred from homology"/>
<dbReference type="PROSITE" id="PS01161">
    <property type="entry name" value="GLC_GALNAC_ISOMERASE"/>
    <property type="match status" value="1"/>
</dbReference>
<accession>A0A0L0P6U6</accession>
<dbReference type="EMBL" id="LGST01000006">
    <property type="protein sequence ID" value="KNE02082.1"/>
    <property type="molecule type" value="Genomic_DNA"/>
</dbReference>
<dbReference type="VEuPathDB" id="FungiDB:CJI97_003910"/>
<dbReference type="PANTHER" id="PTHR11280:SF5">
    <property type="entry name" value="GLUCOSAMINE-6-PHOSPHATE ISOMERASE"/>
    <property type="match status" value="1"/>
</dbReference>
<protein>
    <recommendedName>
        <fullName evidence="4">Glucosamine-6-phosphate isomerase</fullName>
        <ecNumber evidence="4">3.5.99.6</ecNumber>
    </recommendedName>
    <alternativeName>
        <fullName evidence="4">Glucosamine-6-phosphate isomerase</fullName>
    </alternativeName>
</protein>
<dbReference type="VEuPathDB" id="FungiDB:CJI96_0002368"/>
<dbReference type="Pfam" id="PF01182">
    <property type="entry name" value="Glucosamine_iso"/>
    <property type="match status" value="1"/>
</dbReference>
<comment type="catalytic activity">
    <reaction evidence="1 4">
        <text>alpha-D-glucosamine 6-phosphate + H2O = beta-D-fructose 6-phosphate + NH4(+)</text>
        <dbReference type="Rhea" id="RHEA:12172"/>
        <dbReference type="ChEBI" id="CHEBI:15377"/>
        <dbReference type="ChEBI" id="CHEBI:28938"/>
        <dbReference type="ChEBI" id="CHEBI:57634"/>
        <dbReference type="ChEBI" id="CHEBI:75989"/>
        <dbReference type="EC" id="3.5.99.6"/>
    </reaction>
</comment>
<dbReference type="Gene3D" id="3.40.50.1360">
    <property type="match status" value="1"/>
</dbReference>
<reference evidence="7" key="1">
    <citation type="journal article" date="2015" name="BMC Genomics">
        <title>Draft genome of a commonly misdiagnosed multidrug resistant pathogen Candida auris.</title>
        <authorList>
            <person name="Chatterjee S."/>
            <person name="Alampalli S.V."/>
            <person name="Nageshan R.K."/>
            <person name="Chettiar S.T."/>
            <person name="Joshi S."/>
            <person name="Tatu U.S."/>
        </authorList>
    </citation>
    <scope>NUCLEOTIDE SEQUENCE [LARGE SCALE GENOMIC DNA]</scope>
    <source>
        <strain evidence="7">6684</strain>
    </source>
</reference>
<evidence type="ECO:0000313" key="6">
    <source>
        <dbReference type="EMBL" id="KNE02082.1"/>
    </source>
</evidence>
<evidence type="ECO:0000256" key="3">
    <source>
        <dbReference type="ARBA" id="ARBA00022801"/>
    </source>
</evidence>
<dbReference type="GO" id="GO:0005737">
    <property type="term" value="C:cytoplasm"/>
    <property type="evidence" value="ECO:0007669"/>
    <property type="project" value="TreeGrafter"/>
</dbReference>
<evidence type="ECO:0000256" key="2">
    <source>
        <dbReference type="ARBA" id="ARBA00005526"/>
    </source>
</evidence>
<feature type="domain" description="Glucosamine/galactosamine-6-phosphate isomerase" evidence="5">
    <location>
        <begin position="9"/>
        <end position="236"/>
    </location>
</feature>
<dbReference type="GO" id="GO:0005975">
    <property type="term" value="P:carbohydrate metabolic process"/>
    <property type="evidence" value="ECO:0007669"/>
    <property type="project" value="InterPro"/>
</dbReference>
<keyword evidence="3 4" id="KW-0378">Hydrolase</keyword>
<evidence type="ECO:0000313" key="7">
    <source>
        <dbReference type="Proteomes" id="UP000037122"/>
    </source>
</evidence>
<comment type="similarity">
    <text evidence="2 4">Belongs to the glucosamine/galactosamine-6-phosphate isomerase family.</text>
</comment>